<protein>
    <recommendedName>
        <fullName evidence="4">PilZ domain-containing protein</fullName>
    </recommendedName>
</protein>
<evidence type="ECO:0000313" key="3">
    <source>
        <dbReference type="Proteomes" id="UP000631694"/>
    </source>
</evidence>
<feature type="region of interest" description="Disordered" evidence="1">
    <location>
        <begin position="1"/>
        <end position="33"/>
    </location>
</feature>
<name>A0A931I3L1_9HYPH</name>
<evidence type="ECO:0000313" key="2">
    <source>
        <dbReference type="EMBL" id="MBH0238640.1"/>
    </source>
</evidence>
<dbReference type="AlphaFoldDB" id="A0A931I3L1"/>
<organism evidence="2 3">
    <name type="scientific">Methylobrevis albus</name>
    <dbReference type="NCBI Taxonomy" id="2793297"/>
    <lineage>
        <taxon>Bacteria</taxon>
        <taxon>Pseudomonadati</taxon>
        <taxon>Pseudomonadota</taxon>
        <taxon>Alphaproteobacteria</taxon>
        <taxon>Hyphomicrobiales</taxon>
        <taxon>Pleomorphomonadaceae</taxon>
        <taxon>Methylobrevis</taxon>
    </lineage>
</organism>
<keyword evidence="3" id="KW-1185">Reference proteome</keyword>
<evidence type="ECO:0000256" key="1">
    <source>
        <dbReference type="SAM" id="MobiDB-lite"/>
    </source>
</evidence>
<dbReference type="EMBL" id="JADZLT010000050">
    <property type="protein sequence ID" value="MBH0238640.1"/>
    <property type="molecule type" value="Genomic_DNA"/>
</dbReference>
<reference evidence="2" key="1">
    <citation type="submission" date="2020-12" db="EMBL/GenBank/DDBJ databases">
        <title>Methylobrevis albus sp. nov., isolated from fresh water lack sediment.</title>
        <authorList>
            <person name="Zou Q."/>
        </authorList>
    </citation>
    <scope>NUCLEOTIDE SEQUENCE</scope>
    <source>
        <strain evidence="2">L22</strain>
    </source>
</reference>
<dbReference type="Proteomes" id="UP000631694">
    <property type="component" value="Unassembled WGS sequence"/>
</dbReference>
<comment type="caution">
    <text evidence="2">The sequence shown here is derived from an EMBL/GenBank/DDBJ whole genome shotgun (WGS) entry which is preliminary data.</text>
</comment>
<feature type="compositionally biased region" description="Polar residues" evidence="1">
    <location>
        <begin position="1"/>
        <end position="10"/>
    </location>
</feature>
<gene>
    <name evidence="2" type="ORF">I5731_12460</name>
</gene>
<evidence type="ECO:0008006" key="4">
    <source>
        <dbReference type="Google" id="ProtNLM"/>
    </source>
</evidence>
<dbReference type="RefSeq" id="WP_197311697.1">
    <property type="nucleotide sequence ID" value="NZ_JADZLT010000050.1"/>
</dbReference>
<proteinExistence type="predicted"/>
<sequence length="109" mass="11899">MSIENETPLTGMTVDGRDERPATSPLPAPDDRRAMRRRRVLKGGRVESVGDLLRLDVTVRDLAPGGAGIRFGDLAMLPARFELTLVGDAVPRSCVRVWTRGLDAGVRFV</sequence>
<accession>A0A931I3L1</accession>